<dbReference type="NCBIfam" id="NF004855">
    <property type="entry name" value="PRK06208.1"/>
    <property type="match status" value="1"/>
</dbReference>
<dbReference type="InterPro" id="IPR051017">
    <property type="entry name" value="Aldolase-II_Adducin_sf"/>
</dbReference>
<protein>
    <submittedName>
        <fullName evidence="2">DEKNAAC100758</fullName>
    </submittedName>
</protein>
<sequence>MSTKTTTKSSTVIPDKVAPATSRGYKMKERGAQNISFGNATPYPIPQFEDPYLKREWMLEHMAGAFRVFGRRGFGEGSAGHISIRDPVNPKTFWINPLGVHFSLIKASDMIQVDGDGNIIGGNTRGTINAAGFAIHSAVHRARPDVNAACHTHSVFGKAYSCFGKPLEMLSQDSCIFYKNQAVYTDFGGVAVEKAEGEKIAKASGNVQAIILQNHGLLTAGSTVDEAAYIFTLMERTCQCQLLADAAEHEGRKKVIIGDEEAAYTNFIDCDPESLYLEFAVDLSYEIAKDDSFMTFTKAREAKAKKEKEANEA</sequence>
<keyword evidence="3" id="KW-1185">Reference proteome</keyword>
<dbReference type="InParanoid" id="A0A448YEX9"/>
<dbReference type="FunFam" id="3.40.225.10:FF:000009">
    <property type="entry name" value="Class II aldolase/adducin N-terminal"/>
    <property type="match status" value="1"/>
</dbReference>
<dbReference type="AlphaFoldDB" id="A0A448YEX9"/>
<dbReference type="Pfam" id="PF00596">
    <property type="entry name" value="Aldolase_II"/>
    <property type="match status" value="1"/>
</dbReference>
<dbReference type="GO" id="GO:0005856">
    <property type="term" value="C:cytoskeleton"/>
    <property type="evidence" value="ECO:0007669"/>
    <property type="project" value="TreeGrafter"/>
</dbReference>
<gene>
    <name evidence="2" type="ORF">BRENAR_LOCUS197</name>
</gene>
<name>A0A448YEX9_BRENA</name>
<dbReference type="GO" id="GO:0051015">
    <property type="term" value="F:actin filament binding"/>
    <property type="evidence" value="ECO:0007669"/>
    <property type="project" value="TreeGrafter"/>
</dbReference>
<dbReference type="SMART" id="SM01007">
    <property type="entry name" value="Aldolase_II"/>
    <property type="match status" value="1"/>
</dbReference>
<dbReference type="InterPro" id="IPR001303">
    <property type="entry name" value="Aldolase_II/adducin_N"/>
</dbReference>
<organism evidence="2 3">
    <name type="scientific">Brettanomyces naardenensis</name>
    <name type="common">Yeast</name>
    <dbReference type="NCBI Taxonomy" id="13370"/>
    <lineage>
        <taxon>Eukaryota</taxon>
        <taxon>Fungi</taxon>
        <taxon>Dikarya</taxon>
        <taxon>Ascomycota</taxon>
        <taxon>Saccharomycotina</taxon>
        <taxon>Pichiomycetes</taxon>
        <taxon>Pichiales</taxon>
        <taxon>Pichiaceae</taxon>
        <taxon>Brettanomyces</taxon>
    </lineage>
</organism>
<dbReference type="PANTHER" id="PTHR10672:SF25">
    <property type="entry name" value="MEIOTICALLY UP-REGULATED GENE 14 PROTEIN"/>
    <property type="match status" value="1"/>
</dbReference>
<proteinExistence type="predicted"/>
<feature type="domain" description="Class II aldolase/adducin N-terminal" evidence="1">
    <location>
        <begin position="60"/>
        <end position="242"/>
    </location>
</feature>
<evidence type="ECO:0000313" key="2">
    <source>
        <dbReference type="EMBL" id="VEU19460.1"/>
    </source>
</evidence>
<evidence type="ECO:0000259" key="1">
    <source>
        <dbReference type="SMART" id="SM01007"/>
    </source>
</evidence>
<dbReference type="EMBL" id="CAACVR010000001">
    <property type="protein sequence ID" value="VEU19460.1"/>
    <property type="molecule type" value="Genomic_DNA"/>
</dbReference>
<reference evidence="2 3" key="1">
    <citation type="submission" date="2018-12" db="EMBL/GenBank/DDBJ databases">
        <authorList>
            <person name="Tiukova I."/>
            <person name="Dainat J."/>
        </authorList>
    </citation>
    <scope>NUCLEOTIDE SEQUENCE [LARGE SCALE GENOMIC DNA]</scope>
</reference>
<dbReference type="Gene3D" id="3.40.225.10">
    <property type="entry name" value="Class II aldolase/adducin N-terminal domain"/>
    <property type="match status" value="1"/>
</dbReference>
<dbReference type="PANTHER" id="PTHR10672">
    <property type="entry name" value="ADDUCIN"/>
    <property type="match status" value="1"/>
</dbReference>
<dbReference type="InterPro" id="IPR036409">
    <property type="entry name" value="Aldolase_II/adducin_N_sf"/>
</dbReference>
<dbReference type="STRING" id="13370.A0A448YEX9"/>
<dbReference type="Proteomes" id="UP000290900">
    <property type="component" value="Unassembled WGS sequence"/>
</dbReference>
<accession>A0A448YEX9</accession>
<dbReference type="SUPFAM" id="SSF53639">
    <property type="entry name" value="AraD/HMP-PK domain-like"/>
    <property type="match status" value="1"/>
</dbReference>
<dbReference type="OrthoDB" id="3238794at2759"/>
<evidence type="ECO:0000313" key="3">
    <source>
        <dbReference type="Proteomes" id="UP000290900"/>
    </source>
</evidence>